<dbReference type="InterPro" id="IPR022272">
    <property type="entry name" value="Lipocalin_CS"/>
</dbReference>
<dbReference type="CDD" id="cd19438">
    <property type="entry name" value="lipocalin_Blc-like"/>
    <property type="match status" value="1"/>
</dbReference>
<reference evidence="4 5" key="1">
    <citation type="submission" date="2019-11" db="EMBL/GenBank/DDBJ databases">
        <title>Comparative genomics of hydrocarbon-degrading Desulfosarcina strains.</title>
        <authorList>
            <person name="Watanabe M."/>
            <person name="Kojima H."/>
            <person name="Fukui M."/>
        </authorList>
    </citation>
    <scope>NUCLEOTIDE SEQUENCE [LARGE SCALE GENOMIC DNA]</scope>
    <source>
        <strain evidence="4 5">PL12</strain>
    </source>
</reference>
<evidence type="ECO:0000313" key="4">
    <source>
        <dbReference type="EMBL" id="BBO67595.1"/>
    </source>
</evidence>
<dbReference type="Proteomes" id="UP000427906">
    <property type="component" value="Chromosome"/>
</dbReference>
<keyword evidence="5" id="KW-1185">Reference proteome</keyword>
<dbReference type="InterPro" id="IPR022271">
    <property type="entry name" value="Lipocalin_ApoD"/>
</dbReference>
<dbReference type="KEGG" id="dalk:DSCA_15250"/>
<proteinExistence type="inferred from homology"/>
<organism evidence="4 5">
    <name type="scientific">Desulfosarcina alkanivorans</name>
    <dbReference type="NCBI Taxonomy" id="571177"/>
    <lineage>
        <taxon>Bacteria</taxon>
        <taxon>Pseudomonadati</taxon>
        <taxon>Thermodesulfobacteriota</taxon>
        <taxon>Desulfobacteria</taxon>
        <taxon>Desulfobacterales</taxon>
        <taxon>Desulfosarcinaceae</taxon>
        <taxon>Desulfosarcina</taxon>
    </lineage>
</organism>
<dbReference type="InterPro" id="IPR002446">
    <property type="entry name" value="Lipocalin_bac"/>
</dbReference>
<dbReference type="RefSeq" id="WP_197904757.1">
    <property type="nucleotide sequence ID" value="NZ_AP021874.1"/>
</dbReference>
<dbReference type="PANTHER" id="PTHR10612:SF34">
    <property type="entry name" value="APOLIPOPROTEIN D"/>
    <property type="match status" value="1"/>
</dbReference>
<dbReference type="SUPFAM" id="SSF50814">
    <property type="entry name" value="Lipocalins"/>
    <property type="match status" value="1"/>
</dbReference>
<dbReference type="InterPro" id="IPR047202">
    <property type="entry name" value="Lipocalin_Blc-like_dom"/>
</dbReference>
<evidence type="ECO:0000256" key="1">
    <source>
        <dbReference type="ARBA" id="ARBA00006889"/>
    </source>
</evidence>
<feature type="signal peptide" evidence="2">
    <location>
        <begin position="1"/>
        <end position="30"/>
    </location>
</feature>
<dbReference type="PRINTS" id="PR01171">
    <property type="entry name" value="BCTLIPOCALIN"/>
</dbReference>
<dbReference type="AlphaFoldDB" id="A0A5K7YGQ1"/>
<evidence type="ECO:0000313" key="5">
    <source>
        <dbReference type="Proteomes" id="UP000427906"/>
    </source>
</evidence>
<dbReference type="InterPro" id="IPR012674">
    <property type="entry name" value="Calycin"/>
</dbReference>
<sequence>MICNDKPPLSVSLAAPIVMLMLALPLNTAAYDVKAPPTPVSSVDLTRYLGTWYEIASYPAWFQRGCTGSTAHYSLLPDGRIKVVNRCFKNGLDGPQKKSTGKAEVVENSSNARLKVWFFWPFKGDYWIIGLDPDYQWAVVGVPSRKYLWILSRTPSMDAGVYRGIIEGLYDQGYDPARLQRTPQPK</sequence>
<dbReference type="EMBL" id="AP021874">
    <property type="protein sequence ID" value="BBO67595.1"/>
    <property type="molecule type" value="Genomic_DNA"/>
</dbReference>
<accession>A0A5K7YGQ1</accession>
<dbReference type="PANTHER" id="PTHR10612">
    <property type="entry name" value="APOLIPOPROTEIN D"/>
    <property type="match status" value="1"/>
</dbReference>
<dbReference type="PROSITE" id="PS00213">
    <property type="entry name" value="LIPOCALIN"/>
    <property type="match status" value="1"/>
</dbReference>
<dbReference type="PIRSF" id="PIRSF036893">
    <property type="entry name" value="Lipocalin_ApoD"/>
    <property type="match status" value="1"/>
</dbReference>
<evidence type="ECO:0000256" key="2">
    <source>
        <dbReference type="PIRNR" id="PIRNR036893"/>
    </source>
</evidence>
<feature type="chain" id="PRO_5024527492" evidence="2">
    <location>
        <begin position="31"/>
        <end position="186"/>
    </location>
</feature>
<gene>
    <name evidence="4" type="ORF">DSCA_15250</name>
</gene>
<dbReference type="Pfam" id="PF08212">
    <property type="entry name" value="Lipocalin_2"/>
    <property type="match status" value="1"/>
</dbReference>
<dbReference type="InterPro" id="IPR000566">
    <property type="entry name" value="Lipocln_cytosolic_FA-bd_dom"/>
</dbReference>
<keyword evidence="2" id="KW-0732">Signal</keyword>
<name>A0A5K7YGQ1_9BACT</name>
<comment type="similarity">
    <text evidence="1 2">Belongs to the calycin superfamily. Lipocalin family.</text>
</comment>
<feature type="domain" description="Lipocalin/cytosolic fatty-acid binding" evidence="3">
    <location>
        <begin position="43"/>
        <end position="184"/>
    </location>
</feature>
<evidence type="ECO:0000259" key="3">
    <source>
        <dbReference type="Pfam" id="PF08212"/>
    </source>
</evidence>
<dbReference type="Gene3D" id="2.40.128.20">
    <property type="match status" value="1"/>
</dbReference>
<dbReference type="GO" id="GO:0006950">
    <property type="term" value="P:response to stress"/>
    <property type="evidence" value="ECO:0007669"/>
    <property type="project" value="UniProtKB-ARBA"/>
</dbReference>
<protein>
    <submittedName>
        <fullName evidence="4">Membrane protein</fullName>
    </submittedName>
</protein>